<dbReference type="AlphaFoldDB" id="A0A3L6GBQ5"/>
<dbReference type="Proteomes" id="UP000251960">
    <property type="component" value="Chromosome 10"/>
</dbReference>
<accession>A0A3L6GBQ5</accession>
<sequence length="22" mass="2729">MIKCEYGNDRRVFQSVFVRFHP</sequence>
<evidence type="ECO:0000313" key="1">
    <source>
        <dbReference type="EMBL" id="PWZ44495.1"/>
    </source>
</evidence>
<proteinExistence type="predicted"/>
<dbReference type="EMBL" id="NCVQ01000002">
    <property type="protein sequence ID" value="PWZ44495.1"/>
    <property type="molecule type" value="Genomic_DNA"/>
</dbReference>
<comment type="caution">
    <text evidence="1">The sequence shown here is derived from an EMBL/GenBank/DDBJ whole genome shotgun (WGS) entry which is preliminary data.</text>
</comment>
<reference evidence="1 2" key="1">
    <citation type="journal article" date="2018" name="Nat. Genet.">
        <title>Extensive intraspecific gene order and gene structural variations between Mo17 and other maize genomes.</title>
        <authorList>
            <person name="Sun S."/>
            <person name="Zhou Y."/>
            <person name="Chen J."/>
            <person name="Shi J."/>
            <person name="Zhao H."/>
            <person name="Zhao H."/>
            <person name="Song W."/>
            <person name="Zhang M."/>
            <person name="Cui Y."/>
            <person name="Dong X."/>
            <person name="Liu H."/>
            <person name="Ma X."/>
            <person name="Jiao Y."/>
            <person name="Wang B."/>
            <person name="Wei X."/>
            <person name="Stein J.C."/>
            <person name="Glaubitz J.C."/>
            <person name="Lu F."/>
            <person name="Yu G."/>
            <person name="Liang C."/>
            <person name="Fengler K."/>
            <person name="Li B."/>
            <person name="Rafalski A."/>
            <person name="Schnable P.S."/>
            <person name="Ware D.H."/>
            <person name="Buckler E.S."/>
            <person name="Lai J."/>
        </authorList>
    </citation>
    <scope>NUCLEOTIDE SEQUENCE [LARGE SCALE GENOMIC DNA]</scope>
    <source>
        <strain evidence="2">cv. Missouri 17</strain>
        <tissue evidence="1">Seedling</tissue>
    </source>
</reference>
<evidence type="ECO:0000313" key="2">
    <source>
        <dbReference type="Proteomes" id="UP000251960"/>
    </source>
</evidence>
<protein>
    <submittedName>
        <fullName evidence="1">Uncharacterized protein</fullName>
    </submittedName>
</protein>
<name>A0A3L6GBQ5_MAIZE</name>
<gene>
    <name evidence="1" type="ORF">Zm00014a_035202</name>
</gene>
<organism evidence="1 2">
    <name type="scientific">Zea mays</name>
    <name type="common">Maize</name>
    <dbReference type="NCBI Taxonomy" id="4577"/>
    <lineage>
        <taxon>Eukaryota</taxon>
        <taxon>Viridiplantae</taxon>
        <taxon>Streptophyta</taxon>
        <taxon>Embryophyta</taxon>
        <taxon>Tracheophyta</taxon>
        <taxon>Spermatophyta</taxon>
        <taxon>Magnoliopsida</taxon>
        <taxon>Liliopsida</taxon>
        <taxon>Poales</taxon>
        <taxon>Poaceae</taxon>
        <taxon>PACMAD clade</taxon>
        <taxon>Panicoideae</taxon>
        <taxon>Andropogonodae</taxon>
        <taxon>Andropogoneae</taxon>
        <taxon>Tripsacinae</taxon>
        <taxon>Zea</taxon>
    </lineage>
</organism>